<evidence type="ECO:0000256" key="1">
    <source>
        <dbReference type="SAM" id="Phobius"/>
    </source>
</evidence>
<proteinExistence type="predicted"/>
<gene>
    <name evidence="2" type="ORF">FBZ89_101424</name>
</gene>
<keyword evidence="1" id="KW-0812">Transmembrane</keyword>
<sequence>MGGWIRKATLFIVMVVMIGGGGYIVDRQILSHHAIFWRGFFMGGFLLAFGLYVLIDDFIAPLVRRLRTTGRRA</sequence>
<feature type="transmembrane region" description="Helical" evidence="1">
    <location>
        <begin position="7"/>
        <end position="25"/>
    </location>
</feature>
<accession>A0A560FT31</accession>
<protein>
    <submittedName>
        <fullName evidence="2">Uncharacterized protein</fullName>
    </submittedName>
</protein>
<keyword evidence="1" id="KW-0472">Membrane</keyword>
<name>A0A560FT31_9PROT</name>
<dbReference type="Proteomes" id="UP000319859">
    <property type="component" value="Unassembled WGS sequence"/>
</dbReference>
<keyword evidence="1" id="KW-1133">Transmembrane helix</keyword>
<dbReference type="AlphaFoldDB" id="A0A560FT31"/>
<feature type="transmembrane region" description="Helical" evidence="1">
    <location>
        <begin position="37"/>
        <end position="55"/>
    </location>
</feature>
<evidence type="ECO:0000313" key="2">
    <source>
        <dbReference type="EMBL" id="TWB24798.1"/>
    </source>
</evidence>
<evidence type="ECO:0000313" key="3">
    <source>
        <dbReference type="Proteomes" id="UP000319859"/>
    </source>
</evidence>
<organism evidence="2 3">
    <name type="scientific">Nitrospirillum amazonense</name>
    <dbReference type="NCBI Taxonomy" id="28077"/>
    <lineage>
        <taxon>Bacteria</taxon>
        <taxon>Pseudomonadati</taxon>
        <taxon>Pseudomonadota</taxon>
        <taxon>Alphaproteobacteria</taxon>
        <taxon>Rhodospirillales</taxon>
        <taxon>Azospirillaceae</taxon>
        <taxon>Nitrospirillum</taxon>
    </lineage>
</organism>
<dbReference type="EMBL" id="VITN01000001">
    <property type="protein sequence ID" value="TWB24798.1"/>
    <property type="molecule type" value="Genomic_DNA"/>
</dbReference>
<reference evidence="2 3" key="1">
    <citation type="submission" date="2019-06" db="EMBL/GenBank/DDBJ databases">
        <title>Genomic Encyclopedia of Type Strains, Phase IV (KMG-V): Genome sequencing to study the core and pangenomes of soil and plant-associated prokaryotes.</title>
        <authorList>
            <person name="Whitman W."/>
        </authorList>
    </citation>
    <scope>NUCLEOTIDE SEQUENCE [LARGE SCALE GENOMIC DNA]</scope>
    <source>
        <strain evidence="2 3">BR 11880</strain>
    </source>
</reference>
<comment type="caution">
    <text evidence="2">The sequence shown here is derived from an EMBL/GenBank/DDBJ whole genome shotgun (WGS) entry which is preliminary data.</text>
</comment>